<feature type="chain" id="PRO_5038133606" evidence="1">
    <location>
        <begin position="24"/>
        <end position="341"/>
    </location>
</feature>
<name>A0A941D2T0_9CAUL</name>
<evidence type="ECO:0000259" key="2">
    <source>
        <dbReference type="Pfam" id="PF00149"/>
    </source>
</evidence>
<organism evidence="3 4">
    <name type="scientific">Phenylobacterium glaciei</name>
    <dbReference type="NCBI Taxonomy" id="2803784"/>
    <lineage>
        <taxon>Bacteria</taxon>
        <taxon>Pseudomonadati</taxon>
        <taxon>Pseudomonadota</taxon>
        <taxon>Alphaproteobacteria</taxon>
        <taxon>Caulobacterales</taxon>
        <taxon>Caulobacteraceae</taxon>
        <taxon>Phenylobacterium</taxon>
    </lineage>
</organism>
<reference evidence="3" key="1">
    <citation type="submission" date="2021-04" db="EMBL/GenBank/DDBJ databases">
        <title>Draft genome assembly of strain Phenylobacterium sp. 20VBR1 using MiniION and Illumina platforms.</title>
        <authorList>
            <person name="Thomas F.A."/>
            <person name="Krishnan K.P."/>
            <person name="Sinha R.K."/>
        </authorList>
    </citation>
    <scope>NUCLEOTIDE SEQUENCE</scope>
    <source>
        <strain evidence="3">20VBR1</strain>
    </source>
</reference>
<proteinExistence type="predicted"/>
<dbReference type="InterPro" id="IPR004843">
    <property type="entry name" value="Calcineurin-like_PHP"/>
</dbReference>
<dbReference type="GO" id="GO:0016787">
    <property type="term" value="F:hydrolase activity"/>
    <property type="evidence" value="ECO:0007669"/>
    <property type="project" value="InterPro"/>
</dbReference>
<accession>A0A941D2T0</accession>
<dbReference type="Pfam" id="PF00149">
    <property type="entry name" value="Metallophos"/>
    <property type="match status" value="1"/>
</dbReference>
<dbReference type="Proteomes" id="UP000622580">
    <property type="component" value="Unassembled WGS sequence"/>
</dbReference>
<feature type="domain" description="Calcineurin-like phosphoesterase" evidence="2">
    <location>
        <begin position="53"/>
        <end position="264"/>
    </location>
</feature>
<dbReference type="InterPro" id="IPR029052">
    <property type="entry name" value="Metallo-depent_PP-like"/>
</dbReference>
<keyword evidence="4" id="KW-1185">Reference proteome</keyword>
<dbReference type="SUPFAM" id="SSF56300">
    <property type="entry name" value="Metallo-dependent phosphatases"/>
    <property type="match status" value="1"/>
</dbReference>
<evidence type="ECO:0000313" key="3">
    <source>
        <dbReference type="EMBL" id="MBR7620527.1"/>
    </source>
</evidence>
<dbReference type="RefSeq" id="WP_215341260.1">
    <property type="nucleotide sequence ID" value="NZ_JAGSGD010000001.1"/>
</dbReference>
<gene>
    <name evidence="3" type="ORF">JKL49_14125</name>
</gene>
<dbReference type="PANTHER" id="PTHR43143:SF1">
    <property type="entry name" value="SERINE_THREONINE-PROTEIN PHOSPHATASE CPPED1"/>
    <property type="match status" value="1"/>
</dbReference>
<dbReference type="EMBL" id="JAGSGD010000001">
    <property type="protein sequence ID" value="MBR7620527.1"/>
    <property type="molecule type" value="Genomic_DNA"/>
</dbReference>
<sequence>MRWLWRTVAGLGLAVGLGSAALAASPAFQPPPLQGAKPWTSTPFDDAKDSFAFAVVSDLESGYRPGVFEVAAAQLALLRPAFVITVGDLIEGGTEDEARLNTEWDAFDARLKPLHAPFFHVGGNHDLTNLAQRRVWAQRYGPRYYHFSYKGVLFLVLDTEDYAEPRMAEIYRMRADFLEAQKSDPEKARRLPYATLMEAKVGEVSPQQGAYFEGVLADHPKARWTVVLMHKPVWRRTDGRGLERIEAALKGRPYTLLNGHLHRYAYTERNGRDHIMLGTTGGEREFDDSEGAMDHMMWVTMTADGPSIANLRLDGVLDKTGHVPAGGERLCLDHGGPNCPR</sequence>
<dbReference type="AlphaFoldDB" id="A0A941D2T0"/>
<dbReference type="InterPro" id="IPR051918">
    <property type="entry name" value="STPP_CPPED1"/>
</dbReference>
<dbReference type="PANTHER" id="PTHR43143">
    <property type="entry name" value="METALLOPHOSPHOESTERASE, CALCINEURIN SUPERFAMILY"/>
    <property type="match status" value="1"/>
</dbReference>
<evidence type="ECO:0000256" key="1">
    <source>
        <dbReference type="SAM" id="SignalP"/>
    </source>
</evidence>
<protein>
    <submittedName>
        <fullName evidence="3">Metallophosphoesterase</fullName>
    </submittedName>
</protein>
<dbReference type="Gene3D" id="3.60.21.10">
    <property type="match status" value="1"/>
</dbReference>
<comment type="caution">
    <text evidence="3">The sequence shown here is derived from an EMBL/GenBank/DDBJ whole genome shotgun (WGS) entry which is preliminary data.</text>
</comment>
<evidence type="ECO:0000313" key="4">
    <source>
        <dbReference type="Proteomes" id="UP000622580"/>
    </source>
</evidence>
<feature type="signal peptide" evidence="1">
    <location>
        <begin position="1"/>
        <end position="23"/>
    </location>
</feature>
<keyword evidence="1" id="KW-0732">Signal</keyword>